<evidence type="ECO:0000256" key="2">
    <source>
        <dbReference type="ARBA" id="ARBA00022908"/>
    </source>
</evidence>
<dbReference type="InterPro" id="IPR013762">
    <property type="entry name" value="Integrase-like_cat_sf"/>
</dbReference>
<dbReference type="InterPro" id="IPR050090">
    <property type="entry name" value="Tyrosine_recombinase_XerCD"/>
</dbReference>
<dbReference type="InterPro" id="IPR010998">
    <property type="entry name" value="Integrase_recombinase_N"/>
</dbReference>
<dbReference type="Gene3D" id="1.10.443.10">
    <property type="entry name" value="Intergrase catalytic core"/>
    <property type="match status" value="1"/>
</dbReference>
<organism evidence="8 9">
    <name type="scientific">Nocardioides panacisoli</name>
    <dbReference type="NCBI Taxonomy" id="627624"/>
    <lineage>
        <taxon>Bacteria</taxon>
        <taxon>Bacillati</taxon>
        <taxon>Actinomycetota</taxon>
        <taxon>Actinomycetes</taxon>
        <taxon>Propionibacteriales</taxon>
        <taxon>Nocardioidaceae</taxon>
        <taxon>Nocardioides</taxon>
    </lineage>
</organism>
<dbReference type="InterPro" id="IPR044068">
    <property type="entry name" value="CB"/>
</dbReference>
<feature type="domain" description="Tyr recombinase" evidence="6">
    <location>
        <begin position="177"/>
        <end position="384"/>
    </location>
</feature>
<sequence length="424" mass="46670">MSGRPRTPIGTYGAVHVAHHGRRRYTAKTRFRDLDGVLRQVKATGASRGGAVTLLKIRLADRPGYGRDGQLGLSSPFADLCELWLSDLAAREVTEGTKDNYRDDLRLHVRPFFESYTLGEITTGRVEVFLKQQAAVSYSRAKHTRTLLNQLFGYALRHDAISRNPVEGTSPLNRTKGAPQALTMDQIAAIRLAAQRWRTGPGVMGPKPDGQVRDAIEVLLGTGMRPGEVLALRPVDITHTRTGMVANVTGTVVAQKGRGTFRQPRPKTDASARSIPVPEFAAVVIRRRLKLMGAEQREVTIFHNRAGGPLTLHNLRRTFREFLVLAGLEDSGITPRWFRRTGATVLARGLGADVAASYLGHTSTAITEGHYIEPDRRIDFEPASVIERTLRPIDPDGSLLSRPIDEQEEDLLDLLDAAQDDDAA</sequence>
<evidence type="ECO:0000259" key="7">
    <source>
        <dbReference type="PROSITE" id="PS51900"/>
    </source>
</evidence>
<gene>
    <name evidence="8" type="ORF">GCM10022242_05940</name>
</gene>
<dbReference type="Gene3D" id="1.10.150.130">
    <property type="match status" value="1"/>
</dbReference>
<evidence type="ECO:0000313" key="8">
    <source>
        <dbReference type="EMBL" id="GAA3805647.1"/>
    </source>
</evidence>
<dbReference type="PANTHER" id="PTHR30349">
    <property type="entry name" value="PHAGE INTEGRASE-RELATED"/>
    <property type="match status" value="1"/>
</dbReference>
<dbReference type="RefSeq" id="WP_344772313.1">
    <property type="nucleotide sequence ID" value="NZ_BAABAH010000002.1"/>
</dbReference>
<dbReference type="SUPFAM" id="SSF56349">
    <property type="entry name" value="DNA breaking-rejoining enzymes"/>
    <property type="match status" value="1"/>
</dbReference>
<evidence type="ECO:0000256" key="5">
    <source>
        <dbReference type="PROSITE-ProRule" id="PRU01248"/>
    </source>
</evidence>
<dbReference type="PANTHER" id="PTHR30349:SF41">
    <property type="entry name" value="INTEGRASE_RECOMBINASE PROTEIN MJ0367-RELATED"/>
    <property type="match status" value="1"/>
</dbReference>
<dbReference type="EMBL" id="BAABAH010000002">
    <property type="protein sequence ID" value="GAA3805647.1"/>
    <property type="molecule type" value="Genomic_DNA"/>
</dbReference>
<evidence type="ECO:0000256" key="4">
    <source>
        <dbReference type="ARBA" id="ARBA00023172"/>
    </source>
</evidence>
<comment type="caution">
    <text evidence="8">The sequence shown here is derived from an EMBL/GenBank/DDBJ whole genome shotgun (WGS) entry which is preliminary data.</text>
</comment>
<keyword evidence="4" id="KW-0233">DNA recombination</keyword>
<dbReference type="PROSITE" id="PS51900">
    <property type="entry name" value="CB"/>
    <property type="match status" value="1"/>
</dbReference>
<evidence type="ECO:0008006" key="10">
    <source>
        <dbReference type="Google" id="ProtNLM"/>
    </source>
</evidence>
<reference evidence="9" key="1">
    <citation type="journal article" date="2019" name="Int. J. Syst. Evol. Microbiol.">
        <title>The Global Catalogue of Microorganisms (GCM) 10K type strain sequencing project: providing services to taxonomists for standard genome sequencing and annotation.</title>
        <authorList>
            <consortium name="The Broad Institute Genomics Platform"/>
            <consortium name="The Broad Institute Genome Sequencing Center for Infectious Disease"/>
            <person name="Wu L."/>
            <person name="Ma J."/>
        </authorList>
    </citation>
    <scope>NUCLEOTIDE SEQUENCE [LARGE SCALE GENOMIC DNA]</scope>
    <source>
        <strain evidence="9">JCM 16953</strain>
    </source>
</reference>
<evidence type="ECO:0000313" key="9">
    <source>
        <dbReference type="Proteomes" id="UP001501821"/>
    </source>
</evidence>
<comment type="similarity">
    <text evidence="1">Belongs to the 'phage' integrase family.</text>
</comment>
<evidence type="ECO:0000259" key="6">
    <source>
        <dbReference type="PROSITE" id="PS51898"/>
    </source>
</evidence>
<proteinExistence type="inferred from homology"/>
<keyword evidence="3 5" id="KW-0238">DNA-binding</keyword>
<name>A0ABP7I412_9ACTN</name>
<keyword evidence="9" id="KW-1185">Reference proteome</keyword>
<dbReference type="Pfam" id="PF00589">
    <property type="entry name" value="Phage_integrase"/>
    <property type="match status" value="1"/>
</dbReference>
<dbReference type="InterPro" id="IPR011010">
    <property type="entry name" value="DNA_brk_join_enz"/>
</dbReference>
<dbReference type="PROSITE" id="PS51898">
    <property type="entry name" value="TYR_RECOMBINASE"/>
    <property type="match status" value="1"/>
</dbReference>
<protein>
    <recommendedName>
        <fullName evidence="10">Site-specific integrase</fullName>
    </recommendedName>
</protein>
<dbReference type="Proteomes" id="UP001501821">
    <property type="component" value="Unassembled WGS sequence"/>
</dbReference>
<feature type="domain" description="Core-binding (CB)" evidence="7">
    <location>
        <begin position="75"/>
        <end position="156"/>
    </location>
</feature>
<evidence type="ECO:0000256" key="3">
    <source>
        <dbReference type="ARBA" id="ARBA00023125"/>
    </source>
</evidence>
<dbReference type="InterPro" id="IPR002104">
    <property type="entry name" value="Integrase_catalytic"/>
</dbReference>
<dbReference type="Pfam" id="PF14659">
    <property type="entry name" value="Phage_int_SAM_3"/>
    <property type="match status" value="1"/>
</dbReference>
<keyword evidence="2" id="KW-0229">DNA integration</keyword>
<evidence type="ECO:0000256" key="1">
    <source>
        <dbReference type="ARBA" id="ARBA00008857"/>
    </source>
</evidence>
<dbReference type="InterPro" id="IPR004107">
    <property type="entry name" value="Integrase_SAM-like_N"/>
</dbReference>
<accession>A0ABP7I412</accession>